<dbReference type="Gene3D" id="1.25.40.10">
    <property type="entry name" value="Tetratricopeptide repeat domain"/>
    <property type="match status" value="1"/>
</dbReference>
<sequence>MVDVLEVVSSEAAKVAAAALVGRVDKAVSRVVDLVRGKLGGAPPDTGRILAAARADPEFADDLARLLTTVHAGAEQVHGPAGITGYRNHVRYLADPPTSGLRVIAGPPGSGRTELARQLADRARDRIPVRPIEIDLAGLRVGGVVDMAVVKQRVLRELGVPDAELVVDNAGLDQQFGSALSTRLCTIILDNVVLAAELQPFLPFRLNLLLVTTSVMTRELAALDRAPILLRGLDEDGALELLADFASPVRPSDEPVEARRLVELCGHMPAAVQQAGLTLARRAGEPQPVAGLLAHYRTTGVVDAEGAVRDAFQRTFAELSAEAVLGAAQLATFPGGWFTRATAAAYLGGRNGERVFEEVVDAQLTEPARGGWHRLTTLAGQYAATLPADREAAFDRLLRYVRDHVVAADLAGDQPGKPGRLREYVVPAGLTWTLPEDRFDWLDRHLGLIGELVRAGYWRRRHKEVCQLAGAVEVLVNQRGRWREFADISDTAVRAAEALDAERAAGGKGAPALVARALSMRARARFLARWFPPAAEDLERAWRLAGSAEIPDWRRRRLLSSVAEFRGRCCEEQADDVVAVTAPSEAQRQERARLLAEAEQWLSTAVAVDGEIGHGYALGIHLRMHASILVKAGRAEEALAVANQAAEHVTGRNAARLDMVAAKAYLAIGEPSRARECWERAARLLQQTRAEQYEWELREIGARILAAEGRLEEAWFAWQELLGKAFTYGHPRTDEYLSELGSLPSPSGRPR</sequence>
<dbReference type="Gene3D" id="3.40.50.300">
    <property type="entry name" value="P-loop containing nucleotide triphosphate hydrolases"/>
    <property type="match status" value="1"/>
</dbReference>
<dbReference type="InterPro" id="IPR011990">
    <property type="entry name" value="TPR-like_helical_dom_sf"/>
</dbReference>
<name>A0A427TIN8_9PSEU</name>
<dbReference type="SUPFAM" id="SSF48452">
    <property type="entry name" value="TPR-like"/>
    <property type="match status" value="1"/>
</dbReference>
<evidence type="ECO:0000313" key="2">
    <source>
        <dbReference type="Proteomes" id="UP000267081"/>
    </source>
</evidence>
<evidence type="ECO:0008006" key="3">
    <source>
        <dbReference type="Google" id="ProtNLM"/>
    </source>
</evidence>
<protein>
    <recommendedName>
        <fullName evidence="3">AAA+ ATPase domain-containing protein</fullName>
    </recommendedName>
</protein>
<evidence type="ECO:0000313" key="1">
    <source>
        <dbReference type="EMBL" id="RSD23669.1"/>
    </source>
</evidence>
<reference evidence="1 2" key="1">
    <citation type="submission" date="2018-12" db="EMBL/GenBank/DDBJ databases">
        <title>Amycolatopsis eburnea sp. nov. actinomycete associate with arbuscular mycorrhiza fungal spore.</title>
        <authorList>
            <person name="Lumyong S."/>
            <person name="Chaiya L."/>
        </authorList>
    </citation>
    <scope>NUCLEOTIDE SEQUENCE [LARGE SCALE GENOMIC DNA]</scope>
    <source>
        <strain evidence="1 2">GLM-1</strain>
    </source>
</reference>
<dbReference type="OrthoDB" id="8550139at2"/>
<proteinExistence type="predicted"/>
<dbReference type="Proteomes" id="UP000267081">
    <property type="component" value="Unassembled WGS sequence"/>
</dbReference>
<dbReference type="AlphaFoldDB" id="A0A427TIN8"/>
<dbReference type="RefSeq" id="WP_125306370.1">
    <property type="nucleotide sequence ID" value="NZ_RSEC01000021.1"/>
</dbReference>
<organism evidence="1 2">
    <name type="scientific">Amycolatopsis eburnea</name>
    <dbReference type="NCBI Taxonomy" id="2267691"/>
    <lineage>
        <taxon>Bacteria</taxon>
        <taxon>Bacillati</taxon>
        <taxon>Actinomycetota</taxon>
        <taxon>Actinomycetes</taxon>
        <taxon>Pseudonocardiales</taxon>
        <taxon>Pseudonocardiaceae</taxon>
        <taxon>Amycolatopsis</taxon>
    </lineage>
</organism>
<dbReference type="InterPro" id="IPR027417">
    <property type="entry name" value="P-loop_NTPase"/>
</dbReference>
<gene>
    <name evidence="1" type="ORF">EIY87_04510</name>
</gene>
<dbReference type="SUPFAM" id="SSF52540">
    <property type="entry name" value="P-loop containing nucleoside triphosphate hydrolases"/>
    <property type="match status" value="1"/>
</dbReference>
<dbReference type="EMBL" id="RSEC01000021">
    <property type="protein sequence ID" value="RSD23669.1"/>
    <property type="molecule type" value="Genomic_DNA"/>
</dbReference>
<keyword evidence="2" id="KW-1185">Reference proteome</keyword>
<dbReference type="CDD" id="cd02019">
    <property type="entry name" value="NK"/>
    <property type="match status" value="1"/>
</dbReference>
<comment type="caution">
    <text evidence="1">The sequence shown here is derived from an EMBL/GenBank/DDBJ whole genome shotgun (WGS) entry which is preliminary data.</text>
</comment>
<accession>A0A427TIN8</accession>